<evidence type="ECO:0000313" key="1">
    <source>
        <dbReference type="EMBL" id="GAG81837.1"/>
    </source>
</evidence>
<name>X1BKW6_9ZZZZ</name>
<organism evidence="1">
    <name type="scientific">marine sediment metagenome</name>
    <dbReference type="NCBI Taxonomy" id="412755"/>
    <lineage>
        <taxon>unclassified sequences</taxon>
        <taxon>metagenomes</taxon>
        <taxon>ecological metagenomes</taxon>
    </lineage>
</organism>
<gene>
    <name evidence="1" type="ORF">S01H4_31629</name>
</gene>
<reference evidence="1" key="1">
    <citation type="journal article" date="2014" name="Front. Microbiol.">
        <title>High frequency of phylogenetically diverse reductive dehalogenase-homologous genes in deep subseafloor sedimentary metagenomes.</title>
        <authorList>
            <person name="Kawai M."/>
            <person name="Futagami T."/>
            <person name="Toyoda A."/>
            <person name="Takaki Y."/>
            <person name="Nishi S."/>
            <person name="Hori S."/>
            <person name="Arai W."/>
            <person name="Tsubouchi T."/>
            <person name="Morono Y."/>
            <person name="Uchiyama I."/>
            <person name="Ito T."/>
            <person name="Fujiyama A."/>
            <person name="Inagaki F."/>
            <person name="Takami H."/>
        </authorList>
    </citation>
    <scope>NUCLEOTIDE SEQUENCE</scope>
    <source>
        <strain evidence="1">Expedition CK06-06</strain>
    </source>
</reference>
<sequence length="194" mass="21923">MAVLLNLTPFADNTIVDNGPSYAYRLICRDAIREQLWMLEQTAKKDNGGRYVFCHILLPHHNEYMFDENERLPLPAISVGGSLEGYTNHLSYITRRLTEVIKLIPEDAIIILQADTGYIVQPGRDAPDFLTKASAYTLNAIRLPNSNYVPESLVNTYRLLLNEPLLPDRFCFTRVVSGVGRAYETPTGEYIEVG</sequence>
<comment type="caution">
    <text evidence="1">The sequence shown here is derived from an EMBL/GenBank/DDBJ whole genome shotgun (WGS) entry which is preliminary data.</text>
</comment>
<accession>X1BKW6</accession>
<protein>
    <submittedName>
        <fullName evidence="1">Uncharacterized protein</fullName>
    </submittedName>
</protein>
<proteinExistence type="predicted"/>
<dbReference type="AlphaFoldDB" id="X1BKW6"/>
<dbReference type="EMBL" id="BART01016448">
    <property type="protein sequence ID" value="GAG81837.1"/>
    <property type="molecule type" value="Genomic_DNA"/>
</dbReference>